<feature type="signal peptide" evidence="1">
    <location>
        <begin position="1"/>
        <end position="24"/>
    </location>
</feature>
<sequence>MRTAIKSLSATALLLIMFPAFVSAQKWSVATNLLDYANFITVNAEAGVSLHKHWSLAIEGRYNPFQFRKAGNTSDFLHNKTLSIAAGARYWPFFVYSGFYYGARMQWQRFNTGGIVSERTFEGDAIGLGVNFGYTLVVTKHLNIEFGIGLWAGGTDFRSYSSPVCGKRLSSERKAFIAPDDIQINIQYTF</sequence>
<dbReference type="EMBL" id="DXAW01000093">
    <property type="protein sequence ID" value="HIZ85864.1"/>
    <property type="molecule type" value="Genomic_DNA"/>
</dbReference>
<protein>
    <submittedName>
        <fullName evidence="2">DUF3575 domain-containing protein</fullName>
    </submittedName>
</protein>
<evidence type="ECO:0000313" key="2">
    <source>
        <dbReference type="EMBL" id="HIZ85864.1"/>
    </source>
</evidence>
<reference evidence="2" key="2">
    <citation type="submission" date="2021-04" db="EMBL/GenBank/DDBJ databases">
        <authorList>
            <person name="Gilroy R."/>
        </authorList>
    </citation>
    <scope>NUCLEOTIDE SEQUENCE</scope>
    <source>
        <strain evidence="2">Gambia16-554</strain>
    </source>
</reference>
<dbReference type="InterPro" id="IPR021958">
    <property type="entry name" value="DUF3575"/>
</dbReference>
<gene>
    <name evidence="2" type="ORF">IAC04_05190</name>
</gene>
<accession>A0A9D2K9G5</accession>
<dbReference type="Proteomes" id="UP000824115">
    <property type="component" value="Unassembled WGS sequence"/>
</dbReference>
<comment type="caution">
    <text evidence="2">The sequence shown here is derived from an EMBL/GenBank/DDBJ whole genome shotgun (WGS) entry which is preliminary data.</text>
</comment>
<dbReference type="AlphaFoldDB" id="A0A9D2K9G5"/>
<keyword evidence="1" id="KW-0732">Signal</keyword>
<name>A0A9D2K9G5_9BACT</name>
<dbReference type="Pfam" id="PF12099">
    <property type="entry name" value="DUF3575"/>
    <property type="match status" value="1"/>
</dbReference>
<reference evidence="2" key="1">
    <citation type="journal article" date="2021" name="PeerJ">
        <title>Extensive microbial diversity within the chicken gut microbiome revealed by metagenomics and culture.</title>
        <authorList>
            <person name="Gilroy R."/>
            <person name="Ravi A."/>
            <person name="Getino M."/>
            <person name="Pursley I."/>
            <person name="Horton D.L."/>
            <person name="Alikhan N.F."/>
            <person name="Baker D."/>
            <person name="Gharbi K."/>
            <person name="Hall N."/>
            <person name="Watson M."/>
            <person name="Adriaenssens E.M."/>
            <person name="Foster-Nyarko E."/>
            <person name="Jarju S."/>
            <person name="Secka A."/>
            <person name="Antonio M."/>
            <person name="Oren A."/>
            <person name="Chaudhuri R.R."/>
            <person name="La Ragione R."/>
            <person name="Hildebrand F."/>
            <person name="Pallen M.J."/>
        </authorList>
    </citation>
    <scope>NUCLEOTIDE SEQUENCE</scope>
    <source>
        <strain evidence="2">Gambia16-554</strain>
    </source>
</reference>
<evidence type="ECO:0000256" key="1">
    <source>
        <dbReference type="SAM" id="SignalP"/>
    </source>
</evidence>
<feature type="chain" id="PRO_5039601428" evidence="1">
    <location>
        <begin position="25"/>
        <end position="190"/>
    </location>
</feature>
<organism evidence="2 3">
    <name type="scientific">Candidatus Coprenecus stercoravium</name>
    <dbReference type="NCBI Taxonomy" id="2840735"/>
    <lineage>
        <taxon>Bacteria</taxon>
        <taxon>Pseudomonadati</taxon>
        <taxon>Bacteroidota</taxon>
        <taxon>Bacteroidia</taxon>
        <taxon>Bacteroidales</taxon>
        <taxon>Rikenellaceae</taxon>
        <taxon>Rikenellaceae incertae sedis</taxon>
        <taxon>Candidatus Coprenecus</taxon>
    </lineage>
</organism>
<evidence type="ECO:0000313" key="3">
    <source>
        <dbReference type="Proteomes" id="UP000824115"/>
    </source>
</evidence>
<proteinExistence type="predicted"/>